<comment type="catalytic activity">
    <reaction evidence="10">
        <text>L-ornithine + H(+) = putrescine + CO2</text>
        <dbReference type="Rhea" id="RHEA:22964"/>
        <dbReference type="ChEBI" id="CHEBI:15378"/>
        <dbReference type="ChEBI" id="CHEBI:16526"/>
        <dbReference type="ChEBI" id="CHEBI:46911"/>
        <dbReference type="ChEBI" id="CHEBI:326268"/>
        <dbReference type="EC" id="4.1.1.17"/>
    </reaction>
</comment>
<dbReference type="FunFam" id="3.20.20.10:FF:000005">
    <property type="entry name" value="Ornithine decarboxylase"/>
    <property type="match status" value="1"/>
</dbReference>
<reference evidence="13 14" key="1">
    <citation type="journal article" date="2023" name="BMC Biol.">
        <title>The compact genome of the sponge Oopsacas minuta (Hexactinellida) is lacking key metazoan core genes.</title>
        <authorList>
            <person name="Santini S."/>
            <person name="Schenkelaars Q."/>
            <person name="Jourda C."/>
            <person name="Duchesne M."/>
            <person name="Belahbib H."/>
            <person name="Rocher C."/>
            <person name="Selva M."/>
            <person name="Riesgo A."/>
            <person name="Vervoort M."/>
            <person name="Leys S.P."/>
            <person name="Kodjabachian L."/>
            <person name="Le Bivic A."/>
            <person name="Borchiellini C."/>
            <person name="Claverie J.M."/>
            <person name="Renard E."/>
        </authorList>
    </citation>
    <scope>NUCLEOTIDE SEQUENCE [LARGE SCALE GENOMIC DNA]</scope>
    <source>
        <strain evidence="13">SPO-2</strain>
    </source>
</reference>
<sequence length="462" mass="51057">MTNFLYEGNSIYSILERSPPREILSHLLTTRHAPNDDPFFAINLGILPQLVKLWKQLFPSIRPFYAVKCNPDTLMLSVLARLGVGFDCASKGEIRTVLGVLSSSNLSSTDSIIYANPCKQLSHIQYAKSRGVNLATFDNTCELYKHSKYHPDSCLVLRIQVDDSSALCKLSNKFGCPLSSIPELLQLASQLGLRVVGVSFHVGSGCMDAEVFRTAIRDARKVFDSGLNYGYRFTLLDIGGGFPSCPGLDPSPSLTFLQSISNVINTSIATHFSDWAGIQVIAEPGRFFAGSSHILSVSVTSSRECTPDDNNNNTNIMYYVNEGVYGAFNCIMFDHQQPQPQLMDSKTAVSPVLRSSLWGPSCDGLDQILKEIQLPVLSVGDWLFFEQMGAYTRASRSDFNGFSAPINYYYVTTDQLTELYSLLATSHPYVPFLIKEPDRKEADLKCYPIKPAEIGLLVSAVI</sequence>
<dbReference type="PROSITE" id="PS00878">
    <property type="entry name" value="ODR_DC_2_1"/>
    <property type="match status" value="1"/>
</dbReference>
<dbReference type="PRINTS" id="PR01179">
    <property type="entry name" value="ODADCRBXLASE"/>
</dbReference>
<evidence type="ECO:0000256" key="1">
    <source>
        <dbReference type="ARBA" id="ARBA00001933"/>
    </source>
</evidence>
<proteinExistence type="inferred from homology"/>
<dbReference type="Pfam" id="PF02784">
    <property type="entry name" value="Orn_Arg_deC_N"/>
    <property type="match status" value="1"/>
</dbReference>
<dbReference type="Gene3D" id="3.20.20.10">
    <property type="entry name" value="Alanine racemase"/>
    <property type="match status" value="1"/>
</dbReference>
<dbReference type="SUPFAM" id="SSF50621">
    <property type="entry name" value="Alanine racemase C-terminal domain-like"/>
    <property type="match status" value="1"/>
</dbReference>
<organism evidence="13 14">
    <name type="scientific">Oopsacas minuta</name>
    <dbReference type="NCBI Taxonomy" id="111878"/>
    <lineage>
        <taxon>Eukaryota</taxon>
        <taxon>Metazoa</taxon>
        <taxon>Porifera</taxon>
        <taxon>Hexactinellida</taxon>
        <taxon>Hexasterophora</taxon>
        <taxon>Lyssacinosida</taxon>
        <taxon>Leucopsacidae</taxon>
        <taxon>Oopsacas</taxon>
    </lineage>
</organism>
<comment type="function">
    <text evidence="8">Catalyzes the first and rate-limiting step of polyamine biosynthesis that converts ornithine into putrescine, which is the precursor for the polyamines, spermidine and spermine. Polyamines are essential for cell proliferation and are implicated in cellular processes, ranging from DNA replication to apoptosis.</text>
</comment>
<evidence type="ECO:0000256" key="6">
    <source>
        <dbReference type="ARBA" id="ARBA00034115"/>
    </source>
</evidence>
<gene>
    <name evidence="13" type="ORF">LOD99_9293</name>
</gene>
<feature type="modified residue" description="N6-(pyridoxal phosphate)lysine" evidence="11">
    <location>
        <position position="68"/>
    </location>
</feature>
<keyword evidence="14" id="KW-1185">Reference proteome</keyword>
<dbReference type="CDD" id="cd00622">
    <property type="entry name" value="PLPDE_III_ODC"/>
    <property type="match status" value="1"/>
</dbReference>
<evidence type="ECO:0000259" key="12">
    <source>
        <dbReference type="Pfam" id="PF02784"/>
    </source>
</evidence>
<feature type="domain" description="Orn/DAP/Arg decarboxylase 2 N-terminal" evidence="12">
    <location>
        <begin position="50"/>
        <end position="289"/>
    </location>
</feature>
<keyword evidence="3 11" id="KW-0663">Pyridoxal phosphate</keyword>
<dbReference type="GO" id="GO:0005737">
    <property type="term" value="C:cytoplasm"/>
    <property type="evidence" value="ECO:0007669"/>
    <property type="project" value="TreeGrafter"/>
</dbReference>
<keyword evidence="4" id="KW-0620">Polyamine biosynthesis</keyword>
<comment type="cofactor">
    <cofactor evidence="1 11">
        <name>pyridoxal 5'-phosphate</name>
        <dbReference type="ChEBI" id="CHEBI:597326"/>
    </cofactor>
</comment>
<evidence type="ECO:0000256" key="10">
    <source>
        <dbReference type="ARBA" id="ARBA00049127"/>
    </source>
</evidence>
<evidence type="ECO:0000256" key="2">
    <source>
        <dbReference type="ARBA" id="ARBA00008872"/>
    </source>
</evidence>
<dbReference type="InterPro" id="IPR002433">
    <property type="entry name" value="Orn_de-COase"/>
</dbReference>
<keyword evidence="5" id="KW-0456">Lyase</keyword>
<dbReference type="AlphaFoldDB" id="A0AAV7JCD9"/>
<dbReference type="GO" id="GO:0033387">
    <property type="term" value="P:putrescine biosynthetic process from arginine, via ornithine"/>
    <property type="evidence" value="ECO:0007669"/>
    <property type="project" value="TreeGrafter"/>
</dbReference>
<dbReference type="PRINTS" id="PR01182">
    <property type="entry name" value="ORNDCRBXLASE"/>
</dbReference>
<evidence type="ECO:0000256" key="9">
    <source>
        <dbReference type="ARBA" id="ARBA00046672"/>
    </source>
</evidence>
<evidence type="ECO:0000313" key="13">
    <source>
        <dbReference type="EMBL" id="KAI6646341.1"/>
    </source>
</evidence>
<dbReference type="PANTHER" id="PTHR11482">
    <property type="entry name" value="ARGININE/DIAMINOPIMELATE/ORNITHINE DECARBOXYLASE"/>
    <property type="match status" value="1"/>
</dbReference>
<dbReference type="SUPFAM" id="SSF51419">
    <property type="entry name" value="PLP-binding barrel"/>
    <property type="match status" value="1"/>
</dbReference>
<evidence type="ECO:0000256" key="11">
    <source>
        <dbReference type="PIRSR" id="PIRSR600183-50"/>
    </source>
</evidence>
<accession>A0AAV7JCD9</accession>
<protein>
    <recommendedName>
        <fullName evidence="7">ornithine decarboxylase</fullName>
        <ecNumber evidence="7">4.1.1.17</ecNumber>
    </recommendedName>
</protein>
<comment type="pathway">
    <text evidence="6">Amine and polyamine biosynthesis; putrescine biosynthesis via L-ornithine pathway; putrescine from L-ornithine: step 1/1.</text>
</comment>
<dbReference type="InterPro" id="IPR000183">
    <property type="entry name" value="Orn/DAP/Arg_de-COase"/>
</dbReference>
<evidence type="ECO:0000256" key="3">
    <source>
        <dbReference type="ARBA" id="ARBA00022898"/>
    </source>
</evidence>
<evidence type="ECO:0000256" key="8">
    <source>
        <dbReference type="ARBA" id="ARBA00037173"/>
    </source>
</evidence>
<comment type="caution">
    <text evidence="13">The sequence shown here is derived from an EMBL/GenBank/DDBJ whole genome shotgun (WGS) entry which is preliminary data.</text>
</comment>
<dbReference type="Proteomes" id="UP001165289">
    <property type="component" value="Unassembled WGS sequence"/>
</dbReference>
<evidence type="ECO:0000313" key="14">
    <source>
        <dbReference type="Proteomes" id="UP001165289"/>
    </source>
</evidence>
<name>A0AAV7JCD9_9METZ</name>
<dbReference type="Gene3D" id="2.40.37.10">
    <property type="entry name" value="Lyase, Ornithine Decarboxylase, Chain A, domain 1"/>
    <property type="match status" value="1"/>
</dbReference>
<feature type="active site" description="Proton donor" evidence="11">
    <location>
        <position position="362"/>
    </location>
</feature>
<dbReference type="PANTHER" id="PTHR11482:SF6">
    <property type="entry name" value="ORNITHINE DECARBOXYLASE 1-RELATED"/>
    <property type="match status" value="1"/>
</dbReference>
<dbReference type="InterPro" id="IPR022644">
    <property type="entry name" value="De-COase2_N"/>
</dbReference>
<comment type="subunit">
    <text evidence="9">Homodimer. Only the dimer is catalytically active, as the active sites are constructed of residues from both monomers.</text>
</comment>
<dbReference type="InterPro" id="IPR009006">
    <property type="entry name" value="Ala_racemase/Decarboxylase_C"/>
</dbReference>
<dbReference type="InterPro" id="IPR029066">
    <property type="entry name" value="PLP-binding_barrel"/>
</dbReference>
<evidence type="ECO:0000256" key="5">
    <source>
        <dbReference type="ARBA" id="ARBA00023239"/>
    </source>
</evidence>
<comment type="similarity">
    <text evidence="2">Belongs to the Orn/Lys/Arg decarboxylase class-II family.</text>
</comment>
<evidence type="ECO:0000256" key="4">
    <source>
        <dbReference type="ARBA" id="ARBA00023115"/>
    </source>
</evidence>
<dbReference type="EC" id="4.1.1.17" evidence="7"/>
<dbReference type="InterPro" id="IPR022653">
    <property type="entry name" value="De-COase2_pyr-phos_BS"/>
</dbReference>
<dbReference type="EMBL" id="JAKMXF010000356">
    <property type="protein sequence ID" value="KAI6646341.1"/>
    <property type="molecule type" value="Genomic_DNA"/>
</dbReference>
<dbReference type="GO" id="GO:0004586">
    <property type="term" value="F:ornithine decarboxylase activity"/>
    <property type="evidence" value="ECO:0007669"/>
    <property type="project" value="UniProtKB-EC"/>
</dbReference>
<evidence type="ECO:0000256" key="7">
    <source>
        <dbReference type="ARBA" id="ARBA00034138"/>
    </source>
</evidence>